<sequence>MEGTKIGRLNFAIKEALPAMKDTASDNPNAEVLVRVVTFSTGARWHVAQPTPVEQFSWSDIAADGVTDMGKALSLVAEQLRMPPMEPRALPPVLVLVSDGYPTDDFETGLRDLMNEPWGKRAVRLAIGMGEDTDLAVLSKFIGHQEIKPLEANNAHTLVQFIRWVSTAVLKSASMPVAPSNDGQPGRPPVPVPPPPQPGPPNPGDDVW</sequence>
<feature type="compositionally biased region" description="Pro residues" evidence="1">
    <location>
        <begin position="186"/>
        <end position="208"/>
    </location>
</feature>
<comment type="caution">
    <text evidence="2">The sequence shown here is derived from an EMBL/GenBank/DDBJ whole genome shotgun (WGS) entry which is preliminary data.</text>
</comment>
<protein>
    <submittedName>
        <fullName evidence="2">Uncharacterized protein YegL</fullName>
    </submittedName>
</protein>
<reference evidence="2 3" key="1">
    <citation type="submission" date="2018-03" db="EMBL/GenBank/DDBJ databases">
        <title>Genomic Encyclopedia of Type Strains, Phase III (KMG-III): the genomes of soil and plant-associated and newly described type strains.</title>
        <authorList>
            <person name="Whitman W."/>
        </authorList>
    </citation>
    <scope>NUCLEOTIDE SEQUENCE [LARGE SCALE GENOMIC DNA]</scope>
    <source>
        <strain evidence="2 3">CGMCC 4.7104</strain>
    </source>
</reference>
<dbReference type="InterPro" id="IPR036465">
    <property type="entry name" value="vWFA_dom_sf"/>
</dbReference>
<evidence type="ECO:0000313" key="3">
    <source>
        <dbReference type="Proteomes" id="UP000238312"/>
    </source>
</evidence>
<evidence type="ECO:0000256" key="1">
    <source>
        <dbReference type="SAM" id="MobiDB-lite"/>
    </source>
</evidence>
<feature type="region of interest" description="Disordered" evidence="1">
    <location>
        <begin position="175"/>
        <end position="208"/>
    </location>
</feature>
<name>A0A2T0M4Z4_9ACTN</name>
<accession>A0A2T0M4Z4</accession>
<dbReference type="Gene3D" id="3.40.50.410">
    <property type="entry name" value="von Willebrand factor, type A domain"/>
    <property type="match status" value="1"/>
</dbReference>
<organism evidence="2 3">
    <name type="scientific">Nonomuraea fuscirosea</name>
    <dbReference type="NCBI Taxonomy" id="1291556"/>
    <lineage>
        <taxon>Bacteria</taxon>
        <taxon>Bacillati</taxon>
        <taxon>Actinomycetota</taxon>
        <taxon>Actinomycetes</taxon>
        <taxon>Streptosporangiales</taxon>
        <taxon>Streptosporangiaceae</taxon>
        <taxon>Nonomuraea</taxon>
    </lineage>
</organism>
<gene>
    <name evidence="2" type="ORF">B0I32_1325</name>
</gene>
<dbReference type="EMBL" id="PVNG01000032">
    <property type="protein sequence ID" value="PRX52255.1"/>
    <property type="molecule type" value="Genomic_DNA"/>
</dbReference>
<evidence type="ECO:0000313" key="2">
    <source>
        <dbReference type="EMBL" id="PRX52255.1"/>
    </source>
</evidence>
<proteinExistence type="predicted"/>
<keyword evidence="3" id="KW-1185">Reference proteome</keyword>
<dbReference type="AlphaFoldDB" id="A0A2T0M4Z4"/>
<dbReference type="SUPFAM" id="SSF53300">
    <property type="entry name" value="vWA-like"/>
    <property type="match status" value="1"/>
</dbReference>
<dbReference type="Proteomes" id="UP000238312">
    <property type="component" value="Unassembled WGS sequence"/>
</dbReference>